<dbReference type="EMBL" id="WQLB01000008">
    <property type="protein sequence ID" value="MVN86719.1"/>
    <property type="molecule type" value="Genomic_DNA"/>
</dbReference>
<feature type="domain" description="Aminoglycoside phosphotransferase" evidence="1">
    <location>
        <begin position="371"/>
        <end position="578"/>
    </location>
</feature>
<gene>
    <name evidence="2" type="ORF">GO986_08075</name>
</gene>
<protein>
    <submittedName>
        <fullName evidence="2">Phosphotransferase</fullName>
    </submittedName>
</protein>
<proteinExistence type="predicted"/>
<keyword evidence="3" id="KW-1185">Reference proteome</keyword>
<dbReference type="GO" id="GO:0016740">
    <property type="term" value="F:transferase activity"/>
    <property type="evidence" value="ECO:0007669"/>
    <property type="project" value="UniProtKB-KW"/>
</dbReference>
<feature type="domain" description="Aminoglycoside phosphotransferase" evidence="1">
    <location>
        <begin position="34"/>
        <end position="258"/>
    </location>
</feature>
<organism evidence="2 3">
    <name type="scientific">Deinococcus arboris</name>
    <dbReference type="NCBI Taxonomy" id="2682977"/>
    <lineage>
        <taxon>Bacteria</taxon>
        <taxon>Thermotogati</taxon>
        <taxon>Deinococcota</taxon>
        <taxon>Deinococci</taxon>
        <taxon>Deinococcales</taxon>
        <taxon>Deinococcaceae</taxon>
        <taxon>Deinococcus</taxon>
    </lineage>
</organism>
<dbReference type="Proteomes" id="UP000483286">
    <property type="component" value="Unassembled WGS sequence"/>
</dbReference>
<dbReference type="InterPro" id="IPR051678">
    <property type="entry name" value="AGP_Transferase"/>
</dbReference>
<name>A0A7C9M887_9DEIO</name>
<accession>A0A7C9M887</accession>
<dbReference type="Gene3D" id="3.90.1200.10">
    <property type="match status" value="2"/>
</dbReference>
<evidence type="ECO:0000313" key="3">
    <source>
        <dbReference type="Proteomes" id="UP000483286"/>
    </source>
</evidence>
<reference evidence="2 3" key="1">
    <citation type="submission" date="2019-12" db="EMBL/GenBank/DDBJ databases">
        <title>Deinococcus sp. HMF7620 Genome sequencing and assembly.</title>
        <authorList>
            <person name="Kang H."/>
            <person name="Kim H."/>
            <person name="Joh K."/>
        </authorList>
    </citation>
    <scope>NUCLEOTIDE SEQUENCE [LARGE SCALE GENOMIC DNA]</scope>
    <source>
        <strain evidence="2 3">HMF7620</strain>
    </source>
</reference>
<dbReference type="SUPFAM" id="SSF56112">
    <property type="entry name" value="Protein kinase-like (PK-like)"/>
    <property type="match status" value="2"/>
</dbReference>
<dbReference type="AlphaFoldDB" id="A0A7C9M887"/>
<keyword evidence="2" id="KW-0808">Transferase</keyword>
<dbReference type="PANTHER" id="PTHR21310:SF15">
    <property type="entry name" value="AMINOGLYCOSIDE PHOSPHOTRANSFERASE DOMAIN-CONTAINING PROTEIN"/>
    <property type="match status" value="1"/>
</dbReference>
<evidence type="ECO:0000259" key="1">
    <source>
        <dbReference type="Pfam" id="PF01636"/>
    </source>
</evidence>
<dbReference type="InterPro" id="IPR011009">
    <property type="entry name" value="Kinase-like_dom_sf"/>
</dbReference>
<sequence length="620" mass="67982">MSPYTRPVTLKPEYTPSEAAAILQTTCGLTVTDVQPLAGGHFSQAFGFKADGQRLVARFGTQDAAYRKDAYAGATFARVLPVPRVLQISAFQGGTVAVSERAPGRVMSEYSNDFLAQLQPARLELLATLAQVDVSTTTGYGWFDHQGQGGFSSWHAFLAAIMDPCEDGFYADWHSLFGGPLLDRIFFEQVYAQVMRMARDLPEVRGLVHNDLSRENVLTDGTRITGVIDWANALYGDPVYEAAKANWRSGGEWAGALQLRFSAWPDYKWRLLTYTLHVGLDDLRFYARIGEVGGAARTADYLRHFSALATQLEEERASWSRDTVSTGGERADADHDAPLGEPVFIRTALAVRCAEVALAAPVSGHAVLVNRSDRTVVRVESARGPFVVKLDTVGDGLTREAEAREYLRTYGVLINPPTAGPSGEPAWVMLPWVEGEALSSSTPVQAQRKVGALLARIHALPGGRPPPQNQTWAEWMLGWVRHALAYWQASGAAPENVGGRLSRWWQGIEPLLRARGHHLILFDGKPEHLIVTPAGEVALIDVEDLRAGDGLMDLAVIALHEPEVLQGVLEGYASLSTDEKAVLAFYQVLRALAAAEWDESRLTGERRDHFLQLASRYLPT</sequence>
<dbReference type="InterPro" id="IPR002575">
    <property type="entry name" value="Aminoglycoside_PTrfase"/>
</dbReference>
<comment type="caution">
    <text evidence="2">The sequence shown here is derived from an EMBL/GenBank/DDBJ whole genome shotgun (WGS) entry which is preliminary data.</text>
</comment>
<dbReference type="Gene3D" id="3.30.200.150">
    <property type="match status" value="1"/>
</dbReference>
<dbReference type="Pfam" id="PF01636">
    <property type="entry name" value="APH"/>
    <property type="match status" value="2"/>
</dbReference>
<dbReference type="PANTHER" id="PTHR21310">
    <property type="entry name" value="AMINOGLYCOSIDE PHOSPHOTRANSFERASE-RELATED-RELATED"/>
    <property type="match status" value="1"/>
</dbReference>
<evidence type="ECO:0000313" key="2">
    <source>
        <dbReference type="EMBL" id="MVN86719.1"/>
    </source>
</evidence>